<evidence type="ECO:0000256" key="4">
    <source>
        <dbReference type="ARBA" id="ARBA00023125"/>
    </source>
</evidence>
<dbReference type="GO" id="GO:0003684">
    <property type="term" value="F:damaged DNA binding"/>
    <property type="evidence" value="ECO:0007669"/>
    <property type="project" value="TreeGrafter"/>
</dbReference>
<protein>
    <submittedName>
        <fullName evidence="9">Repair endonuclease (Gb)</fullName>
    </submittedName>
</protein>
<gene>
    <name evidence="9" type="ORF">GNI_047840</name>
</gene>
<dbReference type="GO" id="GO:0000712">
    <property type="term" value="P:resolution of meiotic recombination intermediates"/>
    <property type="evidence" value="ECO:0007669"/>
    <property type="project" value="TreeGrafter"/>
</dbReference>
<dbReference type="eggNOG" id="KOG0442">
    <property type="taxonomic scope" value="Eukaryota"/>
</dbReference>
<dbReference type="GO" id="GO:0000724">
    <property type="term" value="P:double-strand break repair via homologous recombination"/>
    <property type="evidence" value="ECO:0007669"/>
    <property type="project" value="TreeGrafter"/>
</dbReference>
<name>A0A023B9R0_GRENI</name>
<keyword evidence="2" id="KW-0227">DNA damage</keyword>
<dbReference type="PANTHER" id="PTHR10150:SF0">
    <property type="entry name" value="DNA REPAIR ENDONUCLEASE XPF"/>
    <property type="match status" value="1"/>
</dbReference>
<comment type="caution">
    <text evidence="9">The sequence shown here is derived from an EMBL/GenBank/DDBJ whole genome shotgun (WGS) entry which is preliminary data.</text>
</comment>
<feature type="domain" description="ERCC4" evidence="8">
    <location>
        <begin position="697"/>
        <end position="777"/>
    </location>
</feature>
<feature type="region of interest" description="Disordered" evidence="7">
    <location>
        <begin position="492"/>
        <end position="545"/>
    </location>
</feature>
<accession>A0A023B9R0</accession>
<dbReference type="SUPFAM" id="SSF52980">
    <property type="entry name" value="Restriction endonuclease-like"/>
    <property type="match status" value="1"/>
</dbReference>
<dbReference type="RefSeq" id="XP_011129637.1">
    <property type="nucleotide sequence ID" value="XM_011131335.1"/>
</dbReference>
<dbReference type="EMBL" id="AFNH02000369">
    <property type="protein sequence ID" value="EZG73995.1"/>
    <property type="molecule type" value="Genomic_DNA"/>
</dbReference>
<dbReference type="GeneID" id="22911759"/>
<evidence type="ECO:0000256" key="5">
    <source>
        <dbReference type="ARBA" id="ARBA00023204"/>
    </source>
</evidence>
<comment type="subcellular location">
    <subcellularLocation>
        <location evidence="1">Nucleus</location>
    </subcellularLocation>
</comment>
<dbReference type="VEuPathDB" id="CryptoDB:GNI_047840"/>
<keyword evidence="9" id="KW-0540">Nuclease</keyword>
<evidence type="ECO:0000256" key="6">
    <source>
        <dbReference type="ARBA" id="ARBA00023242"/>
    </source>
</evidence>
<dbReference type="Gene3D" id="3.40.50.10130">
    <property type="match status" value="1"/>
</dbReference>
<dbReference type="InterPro" id="IPR011335">
    <property type="entry name" value="Restrct_endonuc-II-like"/>
</dbReference>
<dbReference type="GO" id="GO:0003697">
    <property type="term" value="F:single-stranded DNA binding"/>
    <property type="evidence" value="ECO:0007669"/>
    <property type="project" value="TreeGrafter"/>
</dbReference>
<sequence length="924" mass="103476">MTEEGHNKSNDATTQMTKARALEYLLCLPHEAALVDYLLDKDALVVCHTGLHQYRLAACFLHEWYTTKWRSPAKPVIMCLGIHTQEDTETFSKTWLIALLHSRVVGALVNGLVIFGADRIPRSHMSTFVCNLFTATIRPSIDVPKQRDIRQKDTIRRSSFLKAFVPTASCFLSSLEQALSVLCLDNESLILCQKNSPKIVKYINPIVNRWIKCDQIVITASPVIQLLWDALNSLQIKVTKSINPNQSDATVIEELKTKLVYSNACQFLSTLIHYRYICDKNKEQNYKWYTYPETNHIINGAVSRVTKPGPDGEYEPVFELEPRLKEIFSVIGSISSDALAAHTRVLIIFNDEFLLERFQECFASNPESHMVNQIRKLCLRAQSSTSFSPTLRTKFDALLSKLKEYPATTTFGGGEPPLWDKPIRHHHPALELRTLLTGVTTDPTAISRALIQVNPTHVILSCYDIVWLRELQYSVARQRTFGKWMSCKSVRDTTEKNDGRQDTAEKIKREIKGEEAKGEEYGSSRKRRRASSEGPPSKTAKNNLHGARLLRIGQQLAFETDHLRADGNILSDAHVRCSESVLRCFIVGSDMEAGVFRDRLSEESSTAESVENLRSSLYVHRGETETEVLKSLRTDEDRVAYMIARSAGSAGLAHLASTRRGGGGIAALMSAIKKQMLRREDLLTMSPEQIIEAVRGVVLVDVRELRASLPFELWKAGVKLRPLTMETSDYILTPKIGIERKAVNDLIKSLANGRLLSQVQRLVATFAQPTLLIELPNGRFFYGAKDQSGGKSDPMLIPRLSVLMAGFPSLKFLWSYDGGSFTPELFKILKRFQPDPTLADAKRTRQGAAGRLLKRAADSQNPAASDAIAFLPSFSTAVCDQAVTHARTLRDLANLTKSQLQTALNSRAGADAYDFFNHDFRALA</sequence>
<dbReference type="GO" id="GO:1901255">
    <property type="term" value="P:nucleotide-excision repair involved in interstrand cross-link repair"/>
    <property type="evidence" value="ECO:0007669"/>
    <property type="project" value="TreeGrafter"/>
</dbReference>
<dbReference type="OrthoDB" id="361020at2759"/>
<evidence type="ECO:0000256" key="7">
    <source>
        <dbReference type="SAM" id="MobiDB-lite"/>
    </source>
</evidence>
<dbReference type="InterPro" id="IPR047520">
    <property type="entry name" value="XPF_nuclease"/>
</dbReference>
<evidence type="ECO:0000256" key="1">
    <source>
        <dbReference type="ARBA" id="ARBA00004123"/>
    </source>
</evidence>
<proteinExistence type="predicted"/>
<keyword evidence="3" id="KW-0378">Hydrolase</keyword>
<reference evidence="9" key="1">
    <citation type="submission" date="2013-12" db="EMBL/GenBank/DDBJ databases">
        <authorList>
            <person name="Omoto C.K."/>
            <person name="Sibley D."/>
            <person name="Venepally P."/>
            <person name="Hadjithomas M."/>
            <person name="Karamycheva S."/>
            <person name="Brunk B."/>
            <person name="Roos D."/>
            <person name="Caler E."/>
            <person name="Lorenzi H."/>
        </authorList>
    </citation>
    <scope>NUCLEOTIDE SEQUENCE</scope>
</reference>
<evidence type="ECO:0000256" key="2">
    <source>
        <dbReference type="ARBA" id="ARBA00022763"/>
    </source>
</evidence>
<dbReference type="PANTHER" id="PTHR10150">
    <property type="entry name" value="DNA REPAIR ENDONUCLEASE XPF"/>
    <property type="match status" value="1"/>
</dbReference>
<evidence type="ECO:0000313" key="9">
    <source>
        <dbReference type="EMBL" id="EZG73995.1"/>
    </source>
</evidence>
<evidence type="ECO:0000313" key="10">
    <source>
        <dbReference type="Proteomes" id="UP000019763"/>
    </source>
</evidence>
<feature type="compositionally biased region" description="Basic and acidic residues" evidence="7">
    <location>
        <begin position="492"/>
        <end position="523"/>
    </location>
</feature>
<dbReference type="Pfam" id="PF02732">
    <property type="entry name" value="ERCC4"/>
    <property type="match status" value="1"/>
</dbReference>
<dbReference type="Gene3D" id="1.10.150.20">
    <property type="entry name" value="5' to 3' exonuclease, C-terminal subdomain"/>
    <property type="match status" value="1"/>
</dbReference>
<keyword evidence="10" id="KW-1185">Reference proteome</keyword>
<dbReference type="Proteomes" id="UP000019763">
    <property type="component" value="Unassembled WGS sequence"/>
</dbReference>
<dbReference type="AlphaFoldDB" id="A0A023B9R0"/>
<dbReference type="CDD" id="cd20078">
    <property type="entry name" value="XPF_nuclease_XPF_euk"/>
    <property type="match status" value="1"/>
</dbReference>
<dbReference type="InterPro" id="IPR006166">
    <property type="entry name" value="ERCC4_domain"/>
</dbReference>
<evidence type="ECO:0000256" key="3">
    <source>
        <dbReference type="ARBA" id="ARBA00022801"/>
    </source>
</evidence>
<dbReference type="GO" id="GO:0000110">
    <property type="term" value="C:nucleotide-excision repair factor 1 complex"/>
    <property type="evidence" value="ECO:0007669"/>
    <property type="project" value="TreeGrafter"/>
</dbReference>
<keyword evidence="5" id="KW-0234">DNA repair</keyword>
<organism evidence="9 10">
    <name type="scientific">Gregarina niphandrodes</name>
    <name type="common">Septate eugregarine</name>
    <dbReference type="NCBI Taxonomy" id="110365"/>
    <lineage>
        <taxon>Eukaryota</taxon>
        <taxon>Sar</taxon>
        <taxon>Alveolata</taxon>
        <taxon>Apicomplexa</taxon>
        <taxon>Conoidasida</taxon>
        <taxon>Gregarinasina</taxon>
        <taxon>Eugregarinorida</taxon>
        <taxon>Gregarinidae</taxon>
        <taxon>Gregarina</taxon>
    </lineage>
</organism>
<dbReference type="GO" id="GO:0000014">
    <property type="term" value="F:single-stranded DNA endodeoxyribonuclease activity"/>
    <property type="evidence" value="ECO:0007669"/>
    <property type="project" value="TreeGrafter"/>
</dbReference>
<keyword evidence="6" id="KW-0539">Nucleus</keyword>
<keyword evidence="4" id="KW-0238">DNA-binding</keyword>
<dbReference type="SMART" id="SM00891">
    <property type="entry name" value="ERCC4"/>
    <property type="match status" value="1"/>
</dbReference>
<evidence type="ECO:0000259" key="8">
    <source>
        <dbReference type="SMART" id="SM00891"/>
    </source>
</evidence>
<keyword evidence="9" id="KW-0255">Endonuclease</keyword>